<dbReference type="Proteomes" id="UP000007494">
    <property type="component" value="Chromosome II"/>
</dbReference>
<feature type="domain" description="Helicase C-terminal" evidence="2">
    <location>
        <begin position="1"/>
        <end position="131"/>
    </location>
</feature>
<dbReference type="Gene3D" id="3.40.50.300">
    <property type="entry name" value="P-loop containing nucleotide triphosphate hydrolases"/>
    <property type="match status" value="1"/>
</dbReference>
<dbReference type="VEuPathDB" id="ToxoDB:NCLIV_006900"/>
<dbReference type="InterPro" id="IPR021150">
    <property type="entry name" value="Ubiq_cyt_c_chap"/>
</dbReference>
<sequence>MFFEGLSEVCCSCVRGEVVRVVSNMLLLQEGSHDVLVATDVAGRGIDVEGVQLVVNFDMPKDIEAYTHRIGAFGNTCLHTWRKLAWGCLAVPSRSFLAFHKSLDKAPVRVRMHPFAQVRVFAYKEQGRRTRVFRGSALAANLLFCRTGEATMAFSLAQRAPNSTGAADAGKAERRTESGREETKGVAAKRLGAKVDKGKDLCLTGGKKEQADRQALAASLVAHGAEPFVALSVADEVTAAGSLGAAINERLIDLYNKQDAASQRKKTHHPFVRPVEGVERQLFALESERLLKDSLLTAISPARSAKYCVPLPNEHRATFPLLFYNYFGKHRQYSSTAWKFVHLILERTEADYLHAAFSIPGGFNGRFYFFMLHLWILHKRLCLGVNHCMQAEKQRKQFLAHRRRLWESRQTEAASALESSQNAVSVLDTNATALRSRNCAVKPESSDTFIQKSGRGDDAVNETKAEARETEEVTGSGQTRHSNEVCAWDQRREEEEYLTRGNPLLVDVEKVVEGEMLDAELFKLTWDIIRDWILQKHVPEARFEFELRNCQQYAFGFFAGLDEALTDDEIYAARIKEVLWGNLYSGQVSFDDAHLNLLTKYLIRQLTHVMHIHKAYFYKASFTWADFPMSADFPAPRIVPPLAQRVHYGGYTPSVAGTPPPRKALGGRPLPEQLPQGTRKTTLFEFLDRLKSKLSLSMQALKQAKS</sequence>
<name>F0V924_NEOCL</name>
<feature type="region of interest" description="Disordered" evidence="1">
    <location>
        <begin position="162"/>
        <end position="187"/>
    </location>
</feature>
<feature type="compositionally biased region" description="Basic and acidic residues" evidence="1">
    <location>
        <begin position="454"/>
        <end position="471"/>
    </location>
</feature>
<dbReference type="RefSeq" id="XP_003880250.1">
    <property type="nucleotide sequence ID" value="XM_003880201.1"/>
</dbReference>
<accession>F0V924</accession>
<dbReference type="eggNOG" id="KOG0333">
    <property type="taxonomic scope" value="Eukaryota"/>
</dbReference>
<dbReference type="Pfam" id="PF03981">
    <property type="entry name" value="Ubiq_cyt_C_chap"/>
    <property type="match status" value="2"/>
</dbReference>
<evidence type="ECO:0000313" key="4">
    <source>
        <dbReference type="Proteomes" id="UP000007494"/>
    </source>
</evidence>
<evidence type="ECO:0000256" key="1">
    <source>
        <dbReference type="SAM" id="MobiDB-lite"/>
    </source>
</evidence>
<dbReference type="OMA" id="LTHVMHI"/>
<dbReference type="OrthoDB" id="10253878at2759"/>
<evidence type="ECO:0000259" key="2">
    <source>
        <dbReference type="PROSITE" id="PS51194"/>
    </source>
</evidence>
<dbReference type="GeneID" id="13446273"/>
<dbReference type="InParanoid" id="F0V924"/>
<dbReference type="InterPro" id="IPR001650">
    <property type="entry name" value="Helicase_C-like"/>
</dbReference>
<protein>
    <recommendedName>
        <fullName evidence="2">Helicase C-terminal domain-containing protein</fullName>
    </recommendedName>
</protein>
<dbReference type="SMART" id="SM00490">
    <property type="entry name" value="HELICc"/>
    <property type="match status" value="1"/>
</dbReference>
<feature type="region of interest" description="Disordered" evidence="1">
    <location>
        <begin position="448"/>
        <end position="482"/>
    </location>
</feature>
<dbReference type="Pfam" id="PF00271">
    <property type="entry name" value="Helicase_C"/>
    <property type="match status" value="1"/>
</dbReference>
<evidence type="ECO:0000313" key="3">
    <source>
        <dbReference type="EMBL" id="CBZ50215.1"/>
    </source>
</evidence>
<feature type="region of interest" description="Disordered" evidence="1">
    <location>
        <begin position="652"/>
        <end position="672"/>
    </location>
</feature>
<proteinExistence type="predicted"/>
<feature type="compositionally biased region" description="Basic and acidic residues" evidence="1">
    <location>
        <begin position="170"/>
        <end position="184"/>
    </location>
</feature>
<dbReference type="AlphaFoldDB" id="F0V924"/>
<dbReference type="InterPro" id="IPR027417">
    <property type="entry name" value="P-loop_NTPase"/>
</dbReference>
<keyword evidence="4" id="KW-1185">Reference proteome</keyword>
<dbReference type="SUPFAM" id="SSF52540">
    <property type="entry name" value="P-loop containing nucleoside triphosphate hydrolases"/>
    <property type="match status" value="1"/>
</dbReference>
<gene>
    <name evidence="3" type="ORF">NCLIV_006900</name>
</gene>
<organism evidence="3 4">
    <name type="scientific">Neospora caninum (strain Liverpool)</name>
    <dbReference type="NCBI Taxonomy" id="572307"/>
    <lineage>
        <taxon>Eukaryota</taxon>
        <taxon>Sar</taxon>
        <taxon>Alveolata</taxon>
        <taxon>Apicomplexa</taxon>
        <taxon>Conoidasida</taxon>
        <taxon>Coccidia</taxon>
        <taxon>Eucoccidiorida</taxon>
        <taxon>Eimeriorina</taxon>
        <taxon>Sarcocystidae</taxon>
        <taxon>Neospora</taxon>
    </lineage>
</organism>
<dbReference type="PROSITE" id="PS51194">
    <property type="entry name" value="HELICASE_CTER"/>
    <property type="match status" value="1"/>
</dbReference>
<dbReference type="PANTHER" id="PTHR47958">
    <property type="entry name" value="ATP-DEPENDENT RNA HELICASE DBP3"/>
    <property type="match status" value="1"/>
</dbReference>
<dbReference type="EMBL" id="FR823382">
    <property type="protein sequence ID" value="CBZ50215.1"/>
    <property type="molecule type" value="Genomic_DNA"/>
</dbReference>
<reference evidence="4" key="1">
    <citation type="journal article" date="2012" name="PLoS Pathog.">
        <title>Comparative genomics of the apicomplexan parasites Toxoplasma gondii and Neospora caninum: Coccidia differing in host range and transmission strategy.</title>
        <authorList>
            <person name="Reid A.J."/>
            <person name="Vermont S.J."/>
            <person name="Cotton J.A."/>
            <person name="Harris D."/>
            <person name="Hill-Cawthorne G.A."/>
            <person name="Konen-Waisman S."/>
            <person name="Latham S.M."/>
            <person name="Mourier T."/>
            <person name="Norton R."/>
            <person name="Quail M.A."/>
            <person name="Sanders M."/>
            <person name="Shanmugam D."/>
            <person name="Sohal A."/>
            <person name="Wasmuth J.D."/>
            <person name="Brunk B."/>
            <person name="Grigg M.E."/>
            <person name="Howard J.C."/>
            <person name="Parkinson J."/>
            <person name="Roos D.S."/>
            <person name="Trees A.J."/>
            <person name="Berriman M."/>
            <person name="Pain A."/>
            <person name="Wastling J.M."/>
        </authorList>
    </citation>
    <scope>NUCLEOTIDE SEQUENCE [LARGE SCALE GENOMIC DNA]</scope>
    <source>
        <strain evidence="4">Liverpool</strain>
    </source>
</reference>